<dbReference type="Proteomes" id="UP000249616">
    <property type="component" value="Chromosome"/>
</dbReference>
<dbReference type="KEGG" id="scad:DN051_32410"/>
<proteinExistence type="predicted"/>
<dbReference type="AlphaFoldDB" id="A0A2Z4J6U9"/>
<dbReference type="EMBL" id="CP030073">
    <property type="protein sequence ID" value="AWW40799.1"/>
    <property type="molecule type" value="Genomic_DNA"/>
</dbReference>
<gene>
    <name evidence="1" type="ORF">DN051_32410</name>
</gene>
<reference evidence="1 2" key="1">
    <citation type="journal article" date="2019" name="Int. J. Syst. Evol. Microbiol.">
        <title>Streptomyces cadmiisoli sp. nov., a novel actinomycete isolated from cadmium-contaminated soil.</title>
        <authorList>
            <person name="Li K."/>
            <person name="Tang X."/>
            <person name="Zhao J."/>
            <person name="Guo Y."/>
            <person name="Tang Y."/>
            <person name="Gao J."/>
        </authorList>
    </citation>
    <scope>NUCLEOTIDE SEQUENCE [LARGE SCALE GENOMIC DNA]</scope>
    <source>
        <strain evidence="1 2">ZFG47</strain>
    </source>
</reference>
<name>A0A2Z4J6U9_9ACTN</name>
<accession>A0A2Z4J6U9</accession>
<protein>
    <submittedName>
        <fullName evidence="1">Uncharacterized protein</fullName>
    </submittedName>
</protein>
<keyword evidence="2" id="KW-1185">Reference proteome</keyword>
<sequence length="128" mass="14130">MVWMNLKAQAYGVRRLYPEVTEMIVRHGACPTGADKYAEEWVSEQAGKWPFTVSSDPMPAYWSGYGKNAGPKRNTAMVAKGADECMAFMRLGSRGTMDCLVKAIKAGIITTVLHEEDSNNETYATEAN</sequence>
<evidence type="ECO:0000313" key="2">
    <source>
        <dbReference type="Proteomes" id="UP000249616"/>
    </source>
</evidence>
<evidence type="ECO:0000313" key="1">
    <source>
        <dbReference type="EMBL" id="AWW40799.1"/>
    </source>
</evidence>
<organism evidence="1 2">
    <name type="scientific">Streptomyces cadmiisoli</name>
    <dbReference type="NCBI Taxonomy" id="2184053"/>
    <lineage>
        <taxon>Bacteria</taxon>
        <taxon>Bacillati</taxon>
        <taxon>Actinomycetota</taxon>
        <taxon>Actinomycetes</taxon>
        <taxon>Kitasatosporales</taxon>
        <taxon>Streptomycetaceae</taxon>
        <taxon>Streptomyces</taxon>
        <taxon>Streptomyces aurantiacus group</taxon>
    </lineage>
</organism>